<feature type="region of interest" description="Disordered" evidence="1">
    <location>
        <begin position="188"/>
        <end position="218"/>
    </location>
</feature>
<evidence type="ECO:0000259" key="2">
    <source>
        <dbReference type="Pfam" id="PF10545"/>
    </source>
</evidence>
<feature type="compositionally biased region" description="Basic and acidic residues" evidence="1">
    <location>
        <begin position="256"/>
        <end position="266"/>
    </location>
</feature>
<feature type="domain" description="MADF" evidence="2">
    <location>
        <begin position="26"/>
        <end position="62"/>
    </location>
</feature>
<accession>A0A7R9IKR2</accession>
<dbReference type="EMBL" id="OE003508">
    <property type="protein sequence ID" value="CAD7460227.1"/>
    <property type="molecule type" value="Genomic_DNA"/>
</dbReference>
<feature type="compositionally biased region" description="Basic and acidic residues" evidence="1">
    <location>
        <begin position="204"/>
        <end position="215"/>
    </location>
</feature>
<dbReference type="Pfam" id="PF10545">
    <property type="entry name" value="MADF_DNA_bdg"/>
    <property type="match status" value="1"/>
</dbReference>
<organism evidence="3">
    <name type="scientific">Timema tahoe</name>
    <dbReference type="NCBI Taxonomy" id="61484"/>
    <lineage>
        <taxon>Eukaryota</taxon>
        <taxon>Metazoa</taxon>
        <taxon>Ecdysozoa</taxon>
        <taxon>Arthropoda</taxon>
        <taxon>Hexapoda</taxon>
        <taxon>Insecta</taxon>
        <taxon>Pterygota</taxon>
        <taxon>Neoptera</taxon>
        <taxon>Polyneoptera</taxon>
        <taxon>Phasmatodea</taxon>
        <taxon>Timematodea</taxon>
        <taxon>Timematoidea</taxon>
        <taxon>Timematidae</taxon>
        <taxon>Timema</taxon>
    </lineage>
</organism>
<evidence type="ECO:0000256" key="1">
    <source>
        <dbReference type="SAM" id="MobiDB-lite"/>
    </source>
</evidence>
<evidence type="ECO:0000313" key="3">
    <source>
        <dbReference type="EMBL" id="CAD7460227.1"/>
    </source>
</evidence>
<protein>
    <recommendedName>
        <fullName evidence="2">MADF domain-containing protein</fullName>
    </recommendedName>
</protein>
<dbReference type="AlphaFoldDB" id="A0A7R9IKR2"/>
<feature type="region of interest" description="Disordered" evidence="1">
    <location>
        <begin position="242"/>
        <end position="272"/>
    </location>
</feature>
<reference evidence="3" key="1">
    <citation type="submission" date="2020-11" db="EMBL/GenBank/DDBJ databases">
        <authorList>
            <person name="Tran Van P."/>
        </authorList>
    </citation>
    <scope>NUCLEOTIDE SEQUENCE</scope>
</reference>
<name>A0A7R9IKR2_9NEOP</name>
<sequence>MAMKGILRFKYRSGELKSALIMEGMLIEKVRNLAFLYDAKSGDYRDQEMRTNAWEDIGKKLKIYPGLKAQGNLQELDELHEVVVYSLETSTNHRSEDDMNIFNDEVPSSKDTPQTQQWDHNASSNVPNETHCTTICWRVTVLLMTAHARHDDSEGTSFLALFWGENIKVLRCPYTGMNPSTLGMRVAPKPSYPMIRRPSPRSYQHGERDPPRSDGELSAQKTTAIIAICKYLVPKANPTHNPSLLRCQDMSRPVRTRKDQIQDGHQKSYSLM</sequence>
<gene>
    <name evidence="3" type="ORF">TTEB3V08_LOCUS8164</name>
</gene>
<proteinExistence type="predicted"/>
<dbReference type="InterPro" id="IPR006578">
    <property type="entry name" value="MADF-dom"/>
</dbReference>